<protein>
    <submittedName>
        <fullName evidence="3">EGAL1-like protein</fullName>
    </submittedName>
</protein>
<dbReference type="EMBL" id="CP111025">
    <property type="protein sequence ID" value="WAR26509.1"/>
    <property type="molecule type" value="Genomic_DNA"/>
</dbReference>
<gene>
    <name evidence="3" type="ORF">MAR_012213</name>
</gene>
<organism evidence="3 4">
    <name type="scientific">Mya arenaria</name>
    <name type="common">Soft-shell clam</name>
    <dbReference type="NCBI Taxonomy" id="6604"/>
    <lineage>
        <taxon>Eukaryota</taxon>
        <taxon>Metazoa</taxon>
        <taxon>Spiralia</taxon>
        <taxon>Lophotrochozoa</taxon>
        <taxon>Mollusca</taxon>
        <taxon>Bivalvia</taxon>
        <taxon>Autobranchia</taxon>
        <taxon>Heteroconchia</taxon>
        <taxon>Euheterodonta</taxon>
        <taxon>Imparidentia</taxon>
        <taxon>Neoheterodontei</taxon>
        <taxon>Myida</taxon>
        <taxon>Myoidea</taxon>
        <taxon>Myidae</taxon>
        <taxon>Mya</taxon>
    </lineage>
</organism>
<feature type="non-terminal residue" evidence="3">
    <location>
        <position position="726"/>
    </location>
</feature>
<feature type="region of interest" description="Disordered" evidence="1">
    <location>
        <begin position="291"/>
        <end position="385"/>
    </location>
</feature>
<dbReference type="InterPro" id="IPR056589">
    <property type="entry name" value="WH_Egal-1"/>
</dbReference>
<proteinExistence type="predicted"/>
<evidence type="ECO:0000256" key="1">
    <source>
        <dbReference type="SAM" id="MobiDB-lite"/>
    </source>
</evidence>
<keyword evidence="4" id="KW-1185">Reference proteome</keyword>
<reference evidence="3" key="1">
    <citation type="submission" date="2022-11" db="EMBL/GenBank/DDBJ databases">
        <title>Centuries of genome instability and evolution in soft-shell clam transmissible cancer (bioRxiv).</title>
        <authorList>
            <person name="Hart S.F.M."/>
            <person name="Yonemitsu M.A."/>
            <person name="Giersch R.M."/>
            <person name="Beal B.F."/>
            <person name="Arriagada G."/>
            <person name="Davis B.W."/>
            <person name="Ostrander E.A."/>
            <person name="Goff S.P."/>
            <person name="Metzger M.J."/>
        </authorList>
    </citation>
    <scope>NUCLEOTIDE SEQUENCE</scope>
    <source>
        <strain evidence="3">MELC-2E11</strain>
        <tissue evidence="3">Siphon/mantle</tissue>
    </source>
</reference>
<feature type="region of interest" description="Disordered" evidence="1">
    <location>
        <begin position="675"/>
        <end position="703"/>
    </location>
</feature>
<dbReference type="Pfam" id="PF23713">
    <property type="entry name" value="WHD_Egal"/>
    <property type="match status" value="3"/>
</dbReference>
<feature type="compositionally biased region" description="Polar residues" evidence="1">
    <location>
        <begin position="360"/>
        <end position="377"/>
    </location>
</feature>
<feature type="domain" description="Egal-1 winged helix" evidence="2">
    <location>
        <begin position="103"/>
        <end position="171"/>
    </location>
</feature>
<accession>A0ABY7FZX7</accession>
<evidence type="ECO:0000313" key="3">
    <source>
        <dbReference type="EMBL" id="WAR26509.1"/>
    </source>
</evidence>
<sequence length="726" mass="80757">FLSGRQPSERMSRTEYQNVPMYELYRNINLSPNPFIIVPDEDDEEDSDDDTVFKFPPPAKYRQGVGFSPIYPRHSSIPSETVPYSLESPVFYSEEEMADEPGHKAMLYFLEILMNSGVPLTISQLAGRFGSKSFTPDMRQACGGNESGLKKFLLKFPSLFCVSGNLVSLNDGTANLGKNFRESSPASTTSDVSVETEAVQYFRAKIIRKGEKWMHVLSLAGHLSQANAEIRDCVGPQNQFREWLERHPLIFDIRGDQVSLKDNINYSAVNPSSESLDLDGIQFNANQRYSVGDNNRYSVGDNPRYSVGDNPRYSVGDNPRYSVGDNPRFSQSVGDFNQQPRTPKLKRRPKSIEIPPNSPKPSSLSRTPSFTSQNLPTPLSAKSGPATMTANEYKAVMFLKGIIEKKGDMKLNGLTGHFSQAPESLRNTIGWSKPELEKFVRSHANIFVISEDETVSVIKNARLNVIITGSRPSSTPTKAGKQGQGRVYHVAKLWGIVDLGKHEHVFIDRTIFGKQIDDLNKLLTVGEMVCFDSIPAPKGSRARWRAIKIWKEHESIEDLVDKVTARLGYTLSDGSFREPMTPNSPMPISNIDEEIRRMIPELNDSSVIQSPVNVGGIKYSFSDAAPSGAGVVPVWNFRHQELSAMRDIDDLDLSDDSDAPSLSMVAEKYYMNRSVLGDTPKKDSGETEVNGQDQAKPEEKKTATTIGCQTIVTGEVLATQLFHEDV</sequence>
<feature type="compositionally biased region" description="Polar residues" evidence="1">
    <location>
        <begin position="328"/>
        <end position="341"/>
    </location>
</feature>
<evidence type="ECO:0000313" key="4">
    <source>
        <dbReference type="Proteomes" id="UP001164746"/>
    </source>
</evidence>
<feature type="domain" description="Egal-1 winged helix" evidence="2">
    <location>
        <begin position="393"/>
        <end position="459"/>
    </location>
</feature>
<name>A0ABY7FZX7_MYAAR</name>
<feature type="domain" description="Egal-1 winged helix" evidence="2">
    <location>
        <begin position="197"/>
        <end position="263"/>
    </location>
</feature>
<dbReference type="Proteomes" id="UP001164746">
    <property type="component" value="Chromosome 14"/>
</dbReference>
<evidence type="ECO:0000259" key="2">
    <source>
        <dbReference type="Pfam" id="PF23713"/>
    </source>
</evidence>